<dbReference type="RefSeq" id="WP_183861367.1">
    <property type="nucleotide sequence ID" value="NZ_JACHFH010000017.1"/>
</dbReference>
<dbReference type="GO" id="GO:0000150">
    <property type="term" value="F:DNA strand exchange activity"/>
    <property type="evidence" value="ECO:0007669"/>
    <property type="project" value="InterPro"/>
</dbReference>
<dbReference type="InterPro" id="IPR006118">
    <property type="entry name" value="Recombinase_CS"/>
</dbReference>
<evidence type="ECO:0000256" key="3">
    <source>
        <dbReference type="ARBA" id="ARBA00023125"/>
    </source>
</evidence>
<evidence type="ECO:0000256" key="6">
    <source>
        <dbReference type="PROSITE-ProRule" id="PRU10137"/>
    </source>
</evidence>
<evidence type="ECO:0000256" key="1">
    <source>
        <dbReference type="ARBA" id="ARBA00009913"/>
    </source>
</evidence>
<reference evidence="8 9" key="1">
    <citation type="submission" date="2020-08" db="EMBL/GenBank/DDBJ databases">
        <title>Genomic Encyclopedia of Type Strains, Phase IV (KMG-IV): sequencing the most valuable type-strain genomes for metagenomic binning, comparative biology and taxonomic classification.</title>
        <authorList>
            <person name="Goeker M."/>
        </authorList>
    </citation>
    <scope>NUCLEOTIDE SEQUENCE [LARGE SCALE GENOMIC DNA]</scope>
    <source>
        <strain evidence="8 9">DSM 24661</strain>
    </source>
</reference>
<dbReference type="PANTHER" id="PTHR30461:SF26">
    <property type="entry name" value="RESOLVASE HOMOLOG YNEB"/>
    <property type="match status" value="1"/>
</dbReference>
<feature type="domain" description="Resolvase/invertase-type recombinase catalytic" evidence="7">
    <location>
        <begin position="1"/>
        <end position="134"/>
    </location>
</feature>
<comment type="similarity">
    <text evidence="1">Belongs to the site-specific recombinase resolvase family.</text>
</comment>
<dbReference type="SMART" id="SM00857">
    <property type="entry name" value="Resolvase"/>
    <property type="match status" value="1"/>
</dbReference>
<dbReference type="EMBL" id="JACHFH010000017">
    <property type="protein sequence ID" value="MBB5336438.1"/>
    <property type="molecule type" value="Genomic_DNA"/>
</dbReference>
<keyword evidence="2" id="KW-0229">DNA integration</keyword>
<evidence type="ECO:0000313" key="8">
    <source>
        <dbReference type="EMBL" id="MBB5336438.1"/>
    </source>
</evidence>
<dbReference type="PROSITE" id="PS51736">
    <property type="entry name" value="RECOMBINASES_3"/>
    <property type="match status" value="1"/>
</dbReference>
<dbReference type="GO" id="GO:0015074">
    <property type="term" value="P:DNA integration"/>
    <property type="evidence" value="ECO:0007669"/>
    <property type="project" value="UniProtKB-KW"/>
</dbReference>
<dbReference type="Gene3D" id="3.40.50.1390">
    <property type="entry name" value="Resolvase, N-terminal catalytic domain"/>
    <property type="match status" value="1"/>
</dbReference>
<dbReference type="PROSITE" id="PS00397">
    <property type="entry name" value="RECOMBINASES_1"/>
    <property type="match status" value="1"/>
</dbReference>
<evidence type="ECO:0000256" key="4">
    <source>
        <dbReference type="ARBA" id="ARBA00023172"/>
    </source>
</evidence>
<evidence type="ECO:0000259" key="7">
    <source>
        <dbReference type="PROSITE" id="PS51736"/>
    </source>
</evidence>
<comment type="caution">
    <text evidence="8">The sequence shown here is derived from an EMBL/GenBank/DDBJ whole genome shotgun (WGS) entry which is preliminary data.</text>
</comment>
<proteinExistence type="inferred from homology"/>
<organism evidence="8 9">
    <name type="scientific">Pectinatus brassicae</name>
    <dbReference type="NCBI Taxonomy" id="862415"/>
    <lineage>
        <taxon>Bacteria</taxon>
        <taxon>Bacillati</taxon>
        <taxon>Bacillota</taxon>
        <taxon>Negativicutes</taxon>
        <taxon>Selenomonadales</taxon>
        <taxon>Selenomonadaceae</taxon>
        <taxon>Pectinatus</taxon>
    </lineage>
</organism>
<evidence type="ECO:0000313" key="9">
    <source>
        <dbReference type="Proteomes" id="UP000559117"/>
    </source>
</evidence>
<keyword evidence="9" id="KW-1185">Reference proteome</keyword>
<keyword evidence="4" id="KW-0233">DNA recombination</keyword>
<dbReference type="InterPro" id="IPR050639">
    <property type="entry name" value="SSR_resolvase"/>
</dbReference>
<dbReference type="Pfam" id="PF00239">
    <property type="entry name" value="Resolvase"/>
    <property type="match status" value="1"/>
</dbReference>
<dbReference type="SUPFAM" id="SSF53041">
    <property type="entry name" value="Resolvase-like"/>
    <property type="match status" value="1"/>
</dbReference>
<dbReference type="PANTHER" id="PTHR30461">
    <property type="entry name" value="DNA-INVERTASE FROM LAMBDOID PROPHAGE"/>
    <property type="match status" value="1"/>
</dbReference>
<gene>
    <name evidence="8" type="ORF">HNR32_001586</name>
</gene>
<dbReference type="InterPro" id="IPR006119">
    <property type="entry name" value="Resolv_N"/>
</dbReference>
<evidence type="ECO:0000256" key="2">
    <source>
        <dbReference type="ARBA" id="ARBA00022908"/>
    </source>
</evidence>
<accession>A0A840UP08</accession>
<dbReference type="AlphaFoldDB" id="A0A840UP08"/>
<protein>
    <submittedName>
        <fullName evidence="8">DNA invertase Pin-like site-specific DNA recombinase</fullName>
    </submittedName>
</protein>
<keyword evidence="3" id="KW-0238">DNA-binding</keyword>
<dbReference type="CDD" id="cd03768">
    <property type="entry name" value="SR_ResInv"/>
    <property type="match status" value="1"/>
</dbReference>
<sequence length="184" mass="21151">MKIGYIRVSTTEQNTIRQEVLLKELGVDELFIDKASGKNTDRPELKRMLTYVRQGDTVIVESISRFARNTRDLLDLIAQLTAKKVEFISKKEAIDTTTPTGIFMLTIFGAVAELEREYILQRQNEGIAIAKEQGKYKGRKSICHPEFEKVVTIWKSGNMTAVEAMRRLNMKPSTFYRKVKESNR</sequence>
<dbReference type="Proteomes" id="UP000559117">
    <property type="component" value="Unassembled WGS sequence"/>
</dbReference>
<dbReference type="FunFam" id="3.40.50.1390:FF:000001">
    <property type="entry name" value="DNA recombinase"/>
    <property type="match status" value="1"/>
</dbReference>
<name>A0A840UP08_9FIRM</name>
<evidence type="ECO:0000256" key="5">
    <source>
        <dbReference type="PIRSR" id="PIRSR606118-50"/>
    </source>
</evidence>
<feature type="active site" description="O-(5'-phospho-DNA)-serine intermediate" evidence="5 6">
    <location>
        <position position="9"/>
    </location>
</feature>
<dbReference type="InterPro" id="IPR036162">
    <property type="entry name" value="Resolvase-like_N_sf"/>
</dbReference>
<dbReference type="GO" id="GO:0003677">
    <property type="term" value="F:DNA binding"/>
    <property type="evidence" value="ECO:0007669"/>
    <property type="project" value="UniProtKB-KW"/>
</dbReference>